<accession>A0A2R5F7Z5</accession>
<reference evidence="1 2" key="1">
    <citation type="journal article" date="2018" name="Environ. Microbiol.">
        <title>Isolation and genomic characterization of Novimethylophilus kurashikiensis gen. nov. sp. nov., a new lanthanide-dependent methylotrophic species of Methylophilaceae.</title>
        <authorList>
            <person name="Lv H."/>
            <person name="Sahin N."/>
            <person name="Tani A."/>
        </authorList>
    </citation>
    <scope>NUCLEOTIDE SEQUENCE [LARGE SCALE GENOMIC DNA]</scope>
    <source>
        <strain evidence="1 2">La2-4</strain>
    </source>
</reference>
<sequence length="123" mass="14112">MQLVDYTHPGKVPALRLPVDRRAARYYLRLDELPYGHPYYSREWGLFRYPEWLEGGSAWFQAKEIANDLSALAEAGNMDELRPVVGSADPAFDEALAQALKLRGFRPMVADVLPREYLNRSKE</sequence>
<keyword evidence="2" id="KW-1185">Reference proteome</keyword>
<gene>
    <name evidence="1" type="ORF">NMK_1961</name>
</gene>
<proteinExistence type="predicted"/>
<dbReference type="GO" id="GO:0051301">
    <property type="term" value="P:cell division"/>
    <property type="evidence" value="ECO:0007669"/>
    <property type="project" value="UniProtKB-KW"/>
</dbReference>
<organism evidence="1 2">
    <name type="scientific">Novimethylophilus kurashikiensis</name>
    <dbReference type="NCBI Taxonomy" id="1825523"/>
    <lineage>
        <taxon>Bacteria</taxon>
        <taxon>Pseudomonadati</taxon>
        <taxon>Pseudomonadota</taxon>
        <taxon>Betaproteobacteria</taxon>
        <taxon>Nitrosomonadales</taxon>
        <taxon>Methylophilaceae</taxon>
        <taxon>Novimethylophilus</taxon>
    </lineage>
</organism>
<dbReference type="AlphaFoldDB" id="A0A2R5F7Z5"/>
<protein>
    <submittedName>
        <fullName evidence="1">Cell division protein FtsK</fullName>
    </submittedName>
</protein>
<name>A0A2R5F7Z5_9PROT</name>
<keyword evidence="1" id="KW-0132">Cell division</keyword>
<dbReference type="Proteomes" id="UP000245081">
    <property type="component" value="Unassembled WGS sequence"/>
</dbReference>
<evidence type="ECO:0000313" key="2">
    <source>
        <dbReference type="Proteomes" id="UP000245081"/>
    </source>
</evidence>
<evidence type="ECO:0000313" key="1">
    <source>
        <dbReference type="EMBL" id="GBG14362.1"/>
    </source>
</evidence>
<dbReference type="EMBL" id="BDOQ01000007">
    <property type="protein sequence ID" value="GBG14362.1"/>
    <property type="molecule type" value="Genomic_DNA"/>
</dbReference>
<comment type="caution">
    <text evidence="1">The sequence shown here is derived from an EMBL/GenBank/DDBJ whole genome shotgun (WGS) entry which is preliminary data.</text>
</comment>
<keyword evidence="1" id="KW-0131">Cell cycle</keyword>